<evidence type="ECO:0000313" key="3">
    <source>
        <dbReference type="Proteomes" id="UP000679575"/>
    </source>
</evidence>
<gene>
    <name evidence="2" type="ORF">KDN34_09225</name>
</gene>
<accession>A0ABX7YNY3</accession>
<dbReference type="Pfam" id="PF12118">
    <property type="entry name" value="SprA-related"/>
    <property type="match status" value="1"/>
</dbReference>
<feature type="region of interest" description="Disordered" evidence="1">
    <location>
        <begin position="254"/>
        <end position="280"/>
    </location>
</feature>
<dbReference type="InterPro" id="IPR021973">
    <property type="entry name" value="SprA-related"/>
</dbReference>
<evidence type="ECO:0000256" key="1">
    <source>
        <dbReference type="SAM" id="MobiDB-lite"/>
    </source>
</evidence>
<evidence type="ECO:0000313" key="2">
    <source>
        <dbReference type="EMBL" id="QUN04468.1"/>
    </source>
</evidence>
<sequence>MFPALLSSNAPTRTNVNSVMLVPKTLVGQASSASQTPSNRVSAVPSSLVTETAKLSANDIVVDSGRSSLVSLSYGVLGAAALYDSSGNQTAAEDAADTSVNDQDQTAESANSSATAQASVSADNAKQQQAQQQLESLQQRDQEVRTHEQAHAAVGGVYAGSPQFDYEHGADGKRYAVDGEVQIDVSIVPGDPIATMTKMRQVYAAAMAPQQPSLADIQVAAEAMRKYNTAREQAAALRDMESNKPITSDISANTAAKDQAAASNSADSSNADTQTSNTNNYPISIVRVMGQVHQMAPNPGTGGVSPPRNDHDLDDISLPNATLEEQIQGQLLHDHDSDNLMSLL</sequence>
<feature type="compositionally biased region" description="Basic and acidic residues" evidence="1">
    <location>
        <begin position="138"/>
        <end position="148"/>
    </location>
</feature>
<feature type="region of interest" description="Disordered" evidence="1">
    <location>
        <begin position="294"/>
        <end position="316"/>
    </location>
</feature>
<dbReference type="EMBL" id="CP073587">
    <property type="protein sequence ID" value="QUN04468.1"/>
    <property type="molecule type" value="Genomic_DNA"/>
</dbReference>
<feature type="compositionally biased region" description="Polar residues" evidence="1">
    <location>
        <begin position="98"/>
        <end position="126"/>
    </location>
</feature>
<keyword evidence="3" id="KW-1185">Reference proteome</keyword>
<feature type="region of interest" description="Disordered" evidence="1">
    <location>
        <begin position="93"/>
        <end position="148"/>
    </location>
</feature>
<organism evidence="2 3">
    <name type="scientific">Shewanella yunxiaonensis</name>
    <dbReference type="NCBI Taxonomy" id="2829809"/>
    <lineage>
        <taxon>Bacteria</taxon>
        <taxon>Pseudomonadati</taxon>
        <taxon>Pseudomonadota</taxon>
        <taxon>Gammaproteobacteria</taxon>
        <taxon>Alteromonadales</taxon>
        <taxon>Shewanellaceae</taxon>
        <taxon>Shewanella</taxon>
    </lineage>
</organism>
<reference evidence="2 3" key="1">
    <citation type="submission" date="2021-04" db="EMBL/GenBank/DDBJ databases">
        <title>Novel species identification of genus Shewanella.</title>
        <authorList>
            <person name="Liu G."/>
        </authorList>
    </citation>
    <scope>NUCLEOTIDE SEQUENCE [LARGE SCALE GENOMIC DNA]</scope>
    <source>
        <strain evidence="2 3">FJAT-54481</strain>
    </source>
</reference>
<feature type="compositionally biased region" description="Low complexity" evidence="1">
    <location>
        <begin position="127"/>
        <end position="137"/>
    </location>
</feature>
<name>A0ABX7YNY3_9GAMM</name>
<feature type="compositionally biased region" description="Low complexity" evidence="1">
    <location>
        <begin position="254"/>
        <end position="272"/>
    </location>
</feature>
<evidence type="ECO:0008006" key="4">
    <source>
        <dbReference type="Google" id="ProtNLM"/>
    </source>
</evidence>
<proteinExistence type="predicted"/>
<protein>
    <recommendedName>
        <fullName evidence="4">SrpA-related protein</fullName>
    </recommendedName>
</protein>
<dbReference type="Proteomes" id="UP000679575">
    <property type="component" value="Chromosome"/>
</dbReference>